<dbReference type="InterPro" id="IPR007219">
    <property type="entry name" value="XnlR_reg_dom"/>
</dbReference>
<feature type="compositionally biased region" description="Low complexity" evidence="6">
    <location>
        <begin position="57"/>
        <end position="74"/>
    </location>
</feature>
<dbReference type="GO" id="GO:0000981">
    <property type="term" value="F:DNA-binding transcription factor activity, RNA polymerase II-specific"/>
    <property type="evidence" value="ECO:0007669"/>
    <property type="project" value="InterPro"/>
</dbReference>
<keyword evidence="9" id="KW-1185">Reference proteome</keyword>
<protein>
    <recommendedName>
        <fullName evidence="7">Xylanolytic transcriptional activator regulatory domain-containing protein</fullName>
    </recommendedName>
</protein>
<evidence type="ECO:0000256" key="6">
    <source>
        <dbReference type="SAM" id="MobiDB-lite"/>
    </source>
</evidence>
<dbReference type="InterPro" id="IPR050815">
    <property type="entry name" value="TF_fung"/>
</dbReference>
<evidence type="ECO:0000256" key="1">
    <source>
        <dbReference type="ARBA" id="ARBA00004123"/>
    </source>
</evidence>
<dbReference type="AlphaFoldDB" id="A0A4P9WDS1"/>
<evidence type="ECO:0000256" key="4">
    <source>
        <dbReference type="ARBA" id="ARBA00023163"/>
    </source>
</evidence>
<dbReference type="CDD" id="cd12148">
    <property type="entry name" value="fungal_TF_MHR"/>
    <property type="match status" value="1"/>
</dbReference>
<keyword evidence="2" id="KW-0479">Metal-binding</keyword>
<feature type="region of interest" description="Disordered" evidence="6">
    <location>
        <begin position="56"/>
        <end position="135"/>
    </location>
</feature>
<sequence>MPDQILSSPLPATVPPDPVSALSLDEHANWMLNPPPVDFFGLPHSTGWDASYNPLQDPSLSSDSPLSLHSPHLDSIFDCPSPGDPLAQPAPGSPASPGDVGRELSPSLGATDVAGASQNATPSAEETGEPEKRRYRFVPGKVSIRKKACVPEAVPDHLKGGTPAERPTRATKKRAVGSTSGTRPVAGAGGGPDAEIVRTLEDRVRVLEALLVACAPAIPESPPLSLVAPSSPSPPPPASVPLALSSLRTPTHFSNLPAVGIFGSHQSYHPDHLTLAVSRIRLNDGDPRIFSNQGCIDGSPSVPLDPVPAPAPERKRSEEGVLSDTALTNELLELFFRLSSRLVEEPSVAAVQGLILLGDSACTQGHLTAKVLLNQMALTMAQCISLDVDPENDLTLSWFEKEERRRTWFAVIAADRINSAYTGRGATTMSGNVRPPISDAAWELWDGLGVAPVLVGPRGDVTFGQISLALWDVTIEILSYNREQIYGPKPPPPDGATFPALESMLADVAALFPDSVHATNTAKTFSRSLSSLTSPPCTAAAINMYHKSALCMLHRPRMLRALSKGPGDDPIEAARLCRSVVEAQEAANGLSRVLEALVNDGKISDISQCHVMGLFEAALVHLMTSAAAPYPDPRRRQYLEVILSVTKEKGRFSIPNLGTSAVLEGLLSGPVADEVEWDSFGAGAEPSGIAWWGSGEGAAVDEADLLSILEMRP</sequence>
<dbReference type="GO" id="GO:0005634">
    <property type="term" value="C:nucleus"/>
    <property type="evidence" value="ECO:0007669"/>
    <property type="project" value="UniProtKB-SubCell"/>
</dbReference>
<dbReference type="Proteomes" id="UP000269721">
    <property type="component" value="Unassembled WGS sequence"/>
</dbReference>
<feature type="domain" description="Xylanolytic transcriptional activator regulatory" evidence="7">
    <location>
        <begin position="343"/>
        <end position="425"/>
    </location>
</feature>
<evidence type="ECO:0000256" key="2">
    <source>
        <dbReference type="ARBA" id="ARBA00022723"/>
    </source>
</evidence>
<organism evidence="8 9">
    <name type="scientific">Blyttiomyces helicus</name>
    <dbReference type="NCBI Taxonomy" id="388810"/>
    <lineage>
        <taxon>Eukaryota</taxon>
        <taxon>Fungi</taxon>
        <taxon>Fungi incertae sedis</taxon>
        <taxon>Chytridiomycota</taxon>
        <taxon>Chytridiomycota incertae sedis</taxon>
        <taxon>Chytridiomycetes</taxon>
        <taxon>Chytridiomycetes incertae sedis</taxon>
        <taxon>Blyttiomyces</taxon>
    </lineage>
</organism>
<feature type="region of interest" description="Disordered" evidence="6">
    <location>
        <begin position="296"/>
        <end position="320"/>
    </location>
</feature>
<dbReference type="GO" id="GO:0008270">
    <property type="term" value="F:zinc ion binding"/>
    <property type="evidence" value="ECO:0007669"/>
    <property type="project" value="InterPro"/>
</dbReference>
<dbReference type="GO" id="GO:0003677">
    <property type="term" value="F:DNA binding"/>
    <property type="evidence" value="ECO:0007669"/>
    <property type="project" value="InterPro"/>
</dbReference>
<evidence type="ECO:0000313" key="8">
    <source>
        <dbReference type="EMBL" id="RKO89378.1"/>
    </source>
</evidence>
<gene>
    <name evidence="8" type="ORF">BDK51DRAFT_52436</name>
</gene>
<evidence type="ECO:0000256" key="5">
    <source>
        <dbReference type="ARBA" id="ARBA00023242"/>
    </source>
</evidence>
<feature type="region of interest" description="Disordered" evidence="6">
    <location>
        <begin position="154"/>
        <end position="193"/>
    </location>
</feature>
<keyword evidence="3" id="KW-0805">Transcription regulation</keyword>
<reference evidence="9" key="1">
    <citation type="journal article" date="2018" name="Nat. Microbiol.">
        <title>Leveraging single-cell genomics to expand the fungal tree of life.</title>
        <authorList>
            <person name="Ahrendt S.R."/>
            <person name="Quandt C.A."/>
            <person name="Ciobanu D."/>
            <person name="Clum A."/>
            <person name="Salamov A."/>
            <person name="Andreopoulos B."/>
            <person name="Cheng J.F."/>
            <person name="Woyke T."/>
            <person name="Pelin A."/>
            <person name="Henrissat B."/>
            <person name="Reynolds N.K."/>
            <person name="Benny G.L."/>
            <person name="Smith M.E."/>
            <person name="James T.Y."/>
            <person name="Grigoriev I.V."/>
        </authorList>
    </citation>
    <scope>NUCLEOTIDE SEQUENCE [LARGE SCALE GENOMIC DNA]</scope>
</reference>
<evidence type="ECO:0000256" key="3">
    <source>
        <dbReference type="ARBA" id="ARBA00023015"/>
    </source>
</evidence>
<feature type="compositionally biased region" description="Low complexity" evidence="6">
    <location>
        <begin position="89"/>
        <end position="98"/>
    </location>
</feature>
<dbReference type="Pfam" id="PF04082">
    <property type="entry name" value="Fungal_trans"/>
    <property type="match status" value="1"/>
</dbReference>
<name>A0A4P9WDS1_9FUNG</name>
<keyword evidence="5" id="KW-0539">Nucleus</keyword>
<evidence type="ECO:0000259" key="7">
    <source>
        <dbReference type="Pfam" id="PF04082"/>
    </source>
</evidence>
<dbReference type="PANTHER" id="PTHR47338">
    <property type="entry name" value="ZN(II)2CYS6 TRANSCRIPTION FACTOR (EUROFUNG)-RELATED"/>
    <property type="match status" value="1"/>
</dbReference>
<dbReference type="GO" id="GO:0006351">
    <property type="term" value="P:DNA-templated transcription"/>
    <property type="evidence" value="ECO:0007669"/>
    <property type="project" value="InterPro"/>
</dbReference>
<dbReference type="OrthoDB" id="2152703at2759"/>
<dbReference type="EMBL" id="KZ996128">
    <property type="protein sequence ID" value="RKO89378.1"/>
    <property type="molecule type" value="Genomic_DNA"/>
</dbReference>
<dbReference type="PANTHER" id="PTHR47338:SF5">
    <property type="entry name" value="ZN(II)2CYS6 TRANSCRIPTION FACTOR (EUROFUNG)"/>
    <property type="match status" value="1"/>
</dbReference>
<comment type="subcellular location">
    <subcellularLocation>
        <location evidence="1">Nucleus</location>
    </subcellularLocation>
</comment>
<accession>A0A4P9WDS1</accession>
<keyword evidence="4" id="KW-0804">Transcription</keyword>
<proteinExistence type="predicted"/>
<evidence type="ECO:0000313" key="9">
    <source>
        <dbReference type="Proteomes" id="UP000269721"/>
    </source>
</evidence>